<dbReference type="PANTHER" id="PTHR30432">
    <property type="entry name" value="TRANSCRIPTIONAL REGULATOR MODE"/>
    <property type="match status" value="1"/>
</dbReference>
<dbReference type="PIRSF" id="PIRSF005763">
    <property type="entry name" value="Txn_reg_ModE"/>
    <property type="match status" value="1"/>
</dbReference>
<feature type="domain" description="Mop" evidence="6">
    <location>
        <begin position="124"/>
        <end position="190"/>
    </location>
</feature>
<keyword evidence="8" id="KW-1185">Reference proteome</keyword>
<dbReference type="InterPro" id="IPR003725">
    <property type="entry name" value="ModE-bd_N"/>
</dbReference>
<dbReference type="InterPro" id="IPR051815">
    <property type="entry name" value="Molybdate_resp_trans_reg"/>
</dbReference>
<evidence type="ECO:0000256" key="2">
    <source>
        <dbReference type="ARBA" id="ARBA00022448"/>
    </source>
</evidence>
<protein>
    <submittedName>
        <fullName evidence="7">TOBE domain-containing protein</fullName>
    </submittedName>
</protein>
<reference evidence="8" key="1">
    <citation type="journal article" date="2019" name="Int. J. Syst. Evol. Microbiol.">
        <title>The Global Catalogue of Microorganisms (GCM) 10K type strain sequencing project: providing services to taxonomists for standard genome sequencing and annotation.</title>
        <authorList>
            <consortium name="The Broad Institute Genomics Platform"/>
            <consortium name="The Broad Institute Genome Sequencing Center for Infectious Disease"/>
            <person name="Wu L."/>
            <person name="Ma J."/>
        </authorList>
    </citation>
    <scope>NUCLEOTIDE SEQUENCE [LARGE SCALE GENOMIC DNA]</scope>
    <source>
        <strain evidence="8">JCM 18424</strain>
    </source>
</reference>
<proteinExistence type="inferred from homology"/>
<evidence type="ECO:0000256" key="3">
    <source>
        <dbReference type="ARBA" id="ARBA00022505"/>
    </source>
</evidence>
<dbReference type="PANTHER" id="PTHR30432:SF1">
    <property type="entry name" value="DNA-BINDING TRANSCRIPTIONAL DUAL REGULATOR MODE"/>
    <property type="match status" value="1"/>
</dbReference>
<dbReference type="Gene3D" id="1.10.10.10">
    <property type="entry name" value="Winged helix-like DNA-binding domain superfamily/Winged helix DNA-binding domain"/>
    <property type="match status" value="1"/>
</dbReference>
<evidence type="ECO:0000256" key="1">
    <source>
        <dbReference type="ARBA" id="ARBA00008110"/>
    </source>
</evidence>
<dbReference type="Pfam" id="PF03459">
    <property type="entry name" value="TOBE"/>
    <property type="match status" value="1"/>
</dbReference>
<dbReference type="InterPro" id="IPR016462">
    <property type="entry name" value="ModE"/>
</dbReference>
<keyword evidence="4" id="KW-0677">Repeat</keyword>
<evidence type="ECO:0000313" key="7">
    <source>
        <dbReference type="EMBL" id="GAA5097838.1"/>
    </source>
</evidence>
<dbReference type="EMBL" id="BAABKE010000003">
    <property type="protein sequence ID" value="GAA5097838.1"/>
    <property type="molecule type" value="Genomic_DNA"/>
</dbReference>
<sequence length="254" mass="27770">MFNFEGDLRLTAEGVHFGNPQQIKLLKEIQNTGSITHAAKAVPMSYKAAWDAINKMNNLSNEPLVIRVTGGKGGGGTCLTERGLQLVKHFDLIQEAHSAFLKSMSQYSQSFEADINLLQQLRFQTSARNQLSGKVVKIESFGIHDDVYFDIGAEHILKATITDESTKLLEIEENGRFILLIKAPNVDVVPSATENCIVGEVITHKSDQDGCEVTLKVGSQTVVSTNIHADVKTLNEGDSVGIRIAPKNIILVKV</sequence>
<accession>A0ABP9ML28</accession>
<dbReference type="Pfam" id="PF00126">
    <property type="entry name" value="HTH_1"/>
    <property type="match status" value="1"/>
</dbReference>
<gene>
    <name evidence="7" type="ORF">GCM10023338_09600</name>
</gene>
<dbReference type="InterPro" id="IPR036390">
    <property type="entry name" value="WH_DNA-bd_sf"/>
</dbReference>
<dbReference type="InterPro" id="IPR008995">
    <property type="entry name" value="Mo/tungstate-bd_C_term_dom"/>
</dbReference>
<comment type="similarity">
    <text evidence="1 5">Belongs to the ModE family.</text>
</comment>
<dbReference type="SUPFAM" id="SSF46785">
    <property type="entry name" value="Winged helix' DNA-binding domain"/>
    <property type="match status" value="1"/>
</dbReference>
<evidence type="ECO:0000256" key="4">
    <source>
        <dbReference type="ARBA" id="ARBA00022737"/>
    </source>
</evidence>
<dbReference type="InterPro" id="IPR000847">
    <property type="entry name" value="LysR_HTH_N"/>
</dbReference>
<dbReference type="NCBIfam" id="TIGR00637">
    <property type="entry name" value="ModE_repress"/>
    <property type="match status" value="1"/>
</dbReference>
<dbReference type="InterPro" id="IPR005116">
    <property type="entry name" value="Transp-assoc_OB_typ1"/>
</dbReference>
<evidence type="ECO:0000259" key="6">
    <source>
        <dbReference type="PROSITE" id="PS51866"/>
    </source>
</evidence>
<comment type="caution">
    <text evidence="7">The sequence shown here is derived from an EMBL/GenBank/DDBJ whole genome shotgun (WGS) entry which is preliminary data.</text>
</comment>
<dbReference type="InterPro" id="IPR036388">
    <property type="entry name" value="WH-like_DNA-bd_sf"/>
</dbReference>
<dbReference type="RefSeq" id="WP_077925227.1">
    <property type="nucleotide sequence ID" value="NZ_BAABKE010000003.1"/>
</dbReference>
<dbReference type="SUPFAM" id="SSF50331">
    <property type="entry name" value="MOP-like"/>
    <property type="match status" value="2"/>
</dbReference>
<organism evidence="7 8">
    <name type="scientific">Wohlfahrtiimonas larvae</name>
    <dbReference type="NCBI Taxonomy" id="1157986"/>
    <lineage>
        <taxon>Bacteria</taxon>
        <taxon>Pseudomonadati</taxon>
        <taxon>Pseudomonadota</taxon>
        <taxon>Gammaproteobacteria</taxon>
        <taxon>Cardiobacteriales</taxon>
        <taxon>Ignatzschineriaceae</taxon>
        <taxon>Wohlfahrtiimonas</taxon>
    </lineage>
</organism>
<dbReference type="Gene3D" id="2.40.50.100">
    <property type="match status" value="1"/>
</dbReference>
<dbReference type="Proteomes" id="UP001500631">
    <property type="component" value="Unassembled WGS sequence"/>
</dbReference>
<dbReference type="PROSITE" id="PS51866">
    <property type="entry name" value="MOP"/>
    <property type="match status" value="1"/>
</dbReference>
<name>A0ABP9ML28_9GAMM</name>
<keyword evidence="2 5" id="KW-0813">Transport</keyword>
<keyword evidence="3 5" id="KW-0500">Molybdenum</keyword>
<evidence type="ECO:0000256" key="5">
    <source>
        <dbReference type="PIRNR" id="PIRNR005763"/>
    </source>
</evidence>
<evidence type="ECO:0000313" key="8">
    <source>
        <dbReference type="Proteomes" id="UP001500631"/>
    </source>
</evidence>
<dbReference type="InterPro" id="IPR004606">
    <property type="entry name" value="Mop_domain"/>
</dbReference>